<organism evidence="1 2">
    <name type="scientific">Kitasatospora terrestris</name>
    <dbReference type="NCBI Taxonomy" id="258051"/>
    <lineage>
        <taxon>Bacteria</taxon>
        <taxon>Bacillati</taxon>
        <taxon>Actinomycetota</taxon>
        <taxon>Actinomycetes</taxon>
        <taxon>Kitasatosporales</taxon>
        <taxon>Streptomycetaceae</taxon>
        <taxon>Kitasatospora</taxon>
    </lineage>
</organism>
<reference evidence="2" key="1">
    <citation type="journal article" date="2019" name="Int. J. Syst. Evol. Microbiol.">
        <title>The Global Catalogue of Microorganisms (GCM) 10K type strain sequencing project: providing services to taxonomists for standard genome sequencing and annotation.</title>
        <authorList>
            <consortium name="The Broad Institute Genomics Platform"/>
            <consortium name="The Broad Institute Genome Sequencing Center for Infectious Disease"/>
            <person name="Wu L."/>
            <person name="Ma J."/>
        </authorList>
    </citation>
    <scope>NUCLEOTIDE SEQUENCE [LARGE SCALE GENOMIC DNA]</scope>
    <source>
        <strain evidence="2">JCM 13006</strain>
    </source>
</reference>
<dbReference type="EMBL" id="BAABIS010000001">
    <property type="protein sequence ID" value="GAA4877375.1"/>
    <property type="molecule type" value="Genomic_DNA"/>
</dbReference>
<accession>A0ABP9EHZ3</accession>
<evidence type="ECO:0000313" key="2">
    <source>
        <dbReference type="Proteomes" id="UP001501752"/>
    </source>
</evidence>
<evidence type="ECO:0000313" key="1">
    <source>
        <dbReference type="EMBL" id="GAA4877375.1"/>
    </source>
</evidence>
<dbReference type="Proteomes" id="UP001501752">
    <property type="component" value="Unassembled WGS sequence"/>
</dbReference>
<proteinExistence type="predicted"/>
<gene>
    <name evidence="1" type="ORF">GCM10023235_66660</name>
</gene>
<evidence type="ECO:0008006" key="3">
    <source>
        <dbReference type="Google" id="ProtNLM"/>
    </source>
</evidence>
<protein>
    <recommendedName>
        <fullName evidence="3">Roadblock/LAMTOR2 domain-containing protein</fullName>
    </recommendedName>
</protein>
<comment type="caution">
    <text evidence="1">The sequence shown here is derived from an EMBL/GenBank/DDBJ whole genome shotgun (WGS) entry which is preliminary data.</text>
</comment>
<sequence length="124" mass="13212">MNGVDQALKDAMAIDGALGVALVDLESGMALGTRTTLSTLDPALAAAGHTDIVRATQQALATTGLDTETIEDILTSLTAQYHLIRPLRRSNGSRLFLSLVLDRTRANLAMARHHLHLIETGLDV</sequence>
<name>A0ABP9EHZ3_9ACTN</name>
<keyword evidence="2" id="KW-1185">Reference proteome</keyword>